<name>A0A180GCW3_PUCT1</name>
<proteinExistence type="predicted"/>
<feature type="region of interest" description="Disordered" evidence="1">
    <location>
        <begin position="1"/>
        <end position="24"/>
    </location>
</feature>
<evidence type="ECO:0000313" key="2">
    <source>
        <dbReference type="EMBL" id="OAV89773.1"/>
    </source>
</evidence>
<dbReference type="OrthoDB" id="2387925at2759"/>
<dbReference type="Proteomes" id="UP000005240">
    <property type="component" value="Unassembled WGS sequence"/>
</dbReference>
<dbReference type="AlphaFoldDB" id="A0A180GCW3"/>
<reference evidence="3 4" key="3">
    <citation type="journal article" date="2017" name="G3 (Bethesda)">
        <title>Comparative analysis highlights variable genome content of wheat rusts and divergence of the mating loci.</title>
        <authorList>
            <person name="Cuomo C.A."/>
            <person name="Bakkeren G."/>
            <person name="Khalil H.B."/>
            <person name="Panwar V."/>
            <person name="Joly D."/>
            <person name="Linning R."/>
            <person name="Sakthikumar S."/>
            <person name="Song X."/>
            <person name="Adiconis X."/>
            <person name="Fan L."/>
            <person name="Goldberg J.M."/>
            <person name="Levin J.Z."/>
            <person name="Young S."/>
            <person name="Zeng Q."/>
            <person name="Anikster Y."/>
            <person name="Bruce M."/>
            <person name="Wang M."/>
            <person name="Yin C."/>
            <person name="McCallum B."/>
            <person name="Szabo L.J."/>
            <person name="Hulbert S."/>
            <person name="Chen X."/>
            <person name="Fellers J.P."/>
        </authorList>
    </citation>
    <scope>NUCLEOTIDE SEQUENCE</scope>
    <source>
        <strain evidence="3">isolate 1-1 / race 1 (BBBD)</strain>
        <strain evidence="4">Isolate 1-1 / race 1 (BBBD)</strain>
    </source>
</reference>
<dbReference type="VEuPathDB" id="FungiDB:PTTG_28552"/>
<gene>
    <name evidence="2" type="ORF">PTTG_28552</name>
</gene>
<sequence length="307" mass="33454">MAQVRADSDASAEATAPEPDGPEERLHAICGRESAHGLKLLLKRAALFAANRALIHEALGAERRQTVFIPTTATRLADPTHRPPEILPVDHPAIPLPPSFIAAASALLRGFQWIPLAGQPSHRSASPLVRAVQAFFGAQAAERLADELPRWEQYDDLGLRRGAVLNRVPYEIVDPEAELTPDLLDASPARLLIFPAENARGLPLYRHRASHVNLGLLPSSLDFLPQAVLALRPEGGWIHIHAELAVPAGPPGRQHAAEQWAQQPRQLVLRLGRQSARVVDIHWIKSIGPAREHIVVELEVGPSKTST</sequence>
<dbReference type="Gene3D" id="3.40.50.150">
    <property type="entry name" value="Vaccinia Virus protein VP39"/>
    <property type="match status" value="1"/>
</dbReference>
<keyword evidence="4" id="KW-1185">Reference proteome</keyword>
<evidence type="ECO:0000256" key="1">
    <source>
        <dbReference type="SAM" id="MobiDB-lite"/>
    </source>
</evidence>
<evidence type="ECO:0000313" key="3">
    <source>
        <dbReference type="EnsemblFungi" id="PTTG_28552-t43_1-p1"/>
    </source>
</evidence>
<organism evidence="2">
    <name type="scientific">Puccinia triticina (isolate 1-1 / race 1 (BBBD))</name>
    <name type="common">Brown leaf rust fungus</name>
    <dbReference type="NCBI Taxonomy" id="630390"/>
    <lineage>
        <taxon>Eukaryota</taxon>
        <taxon>Fungi</taxon>
        <taxon>Dikarya</taxon>
        <taxon>Basidiomycota</taxon>
        <taxon>Pucciniomycotina</taxon>
        <taxon>Pucciniomycetes</taxon>
        <taxon>Pucciniales</taxon>
        <taxon>Pucciniaceae</taxon>
        <taxon>Puccinia</taxon>
    </lineage>
</organism>
<reference evidence="2" key="2">
    <citation type="submission" date="2016-05" db="EMBL/GenBank/DDBJ databases">
        <title>Comparative analysis highlights variable genome content of wheat rusts and divergence of the mating loci.</title>
        <authorList>
            <person name="Cuomo C.A."/>
            <person name="Bakkeren G."/>
            <person name="Szabo L."/>
            <person name="Khalil H."/>
            <person name="Joly D."/>
            <person name="Goldberg J."/>
            <person name="Young S."/>
            <person name="Zeng Q."/>
            <person name="Fellers J."/>
        </authorList>
    </citation>
    <scope>NUCLEOTIDE SEQUENCE [LARGE SCALE GENOMIC DNA]</scope>
    <source>
        <strain evidence="2">1-1 BBBD Race 1</strain>
    </source>
</reference>
<reference evidence="2" key="1">
    <citation type="submission" date="2009-11" db="EMBL/GenBank/DDBJ databases">
        <authorList>
            <consortium name="The Broad Institute Genome Sequencing Platform"/>
            <person name="Ward D."/>
            <person name="Feldgarden M."/>
            <person name="Earl A."/>
            <person name="Young S.K."/>
            <person name="Zeng Q."/>
            <person name="Koehrsen M."/>
            <person name="Alvarado L."/>
            <person name="Berlin A."/>
            <person name="Bochicchio J."/>
            <person name="Borenstein D."/>
            <person name="Chapman S.B."/>
            <person name="Chen Z."/>
            <person name="Engels R."/>
            <person name="Freedman E."/>
            <person name="Gellesch M."/>
            <person name="Goldberg J."/>
            <person name="Griggs A."/>
            <person name="Gujja S."/>
            <person name="Heilman E."/>
            <person name="Heiman D."/>
            <person name="Hepburn T."/>
            <person name="Howarth C."/>
            <person name="Jen D."/>
            <person name="Larson L."/>
            <person name="Lewis B."/>
            <person name="Mehta T."/>
            <person name="Park D."/>
            <person name="Pearson M."/>
            <person name="Roberts A."/>
            <person name="Saif S."/>
            <person name="Shea T."/>
            <person name="Shenoy N."/>
            <person name="Sisk P."/>
            <person name="Stolte C."/>
            <person name="Sykes S."/>
            <person name="Thomson T."/>
            <person name="Walk T."/>
            <person name="White J."/>
            <person name="Yandava C."/>
            <person name="Izard J."/>
            <person name="Baranova O.V."/>
            <person name="Blanton J.M."/>
            <person name="Tanner A.C."/>
            <person name="Dewhirst F.E."/>
            <person name="Haas B."/>
            <person name="Nusbaum C."/>
            <person name="Birren B."/>
        </authorList>
    </citation>
    <scope>NUCLEOTIDE SEQUENCE [LARGE SCALE GENOMIC DNA]</scope>
    <source>
        <strain evidence="2">1-1 BBBD Race 1</strain>
    </source>
</reference>
<dbReference type="STRING" id="630390.A0A180GCW3"/>
<evidence type="ECO:0000313" key="4">
    <source>
        <dbReference type="Proteomes" id="UP000005240"/>
    </source>
</evidence>
<reference evidence="3" key="4">
    <citation type="submission" date="2025-05" db="UniProtKB">
        <authorList>
            <consortium name="EnsemblFungi"/>
        </authorList>
    </citation>
    <scope>IDENTIFICATION</scope>
    <source>
        <strain evidence="3">isolate 1-1 / race 1 (BBBD)</strain>
    </source>
</reference>
<dbReference type="InterPro" id="IPR029063">
    <property type="entry name" value="SAM-dependent_MTases_sf"/>
</dbReference>
<protein>
    <submittedName>
        <fullName evidence="2 3">Uncharacterized protein</fullName>
    </submittedName>
</protein>
<accession>A0A180GCW3</accession>
<dbReference type="EnsemblFungi" id="PTTG_28552-t43_1">
    <property type="protein sequence ID" value="PTTG_28552-t43_1-p1"/>
    <property type="gene ID" value="PTTG_28552"/>
</dbReference>
<dbReference type="EMBL" id="ADAS02000118">
    <property type="protein sequence ID" value="OAV89773.1"/>
    <property type="molecule type" value="Genomic_DNA"/>
</dbReference>